<organism evidence="1 2">
    <name type="scientific">Datura stramonium</name>
    <name type="common">Jimsonweed</name>
    <name type="synonym">Common thornapple</name>
    <dbReference type="NCBI Taxonomy" id="4076"/>
    <lineage>
        <taxon>Eukaryota</taxon>
        <taxon>Viridiplantae</taxon>
        <taxon>Streptophyta</taxon>
        <taxon>Embryophyta</taxon>
        <taxon>Tracheophyta</taxon>
        <taxon>Spermatophyta</taxon>
        <taxon>Magnoliopsida</taxon>
        <taxon>eudicotyledons</taxon>
        <taxon>Gunneridae</taxon>
        <taxon>Pentapetalae</taxon>
        <taxon>asterids</taxon>
        <taxon>lamiids</taxon>
        <taxon>Solanales</taxon>
        <taxon>Solanaceae</taxon>
        <taxon>Solanoideae</taxon>
        <taxon>Datureae</taxon>
        <taxon>Datura</taxon>
    </lineage>
</organism>
<protein>
    <submittedName>
        <fullName evidence="1">Uncharacterized protein</fullName>
    </submittedName>
</protein>
<keyword evidence="2" id="KW-1185">Reference proteome</keyword>
<comment type="caution">
    <text evidence="1">The sequence shown here is derived from an EMBL/GenBank/DDBJ whole genome shotgun (WGS) entry which is preliminary data.</text>
</comment>
<sequence length="123" mass="14186">MGTTLASQIWLVIYRSKSSLQLSRYSVIRDYWGGLLLSRENSEVVLSILHYEHAWLHYVTYDYERDYYLPSNAVMPAECIPTQLTPRCGYVDGTYIHMTYPSYSSFPVGIVYPCDPSLDVVMP</sequence>
<name>A0ABS8W2Y1_DATST</name>
<dbReference type="EMBL" id="JACEIK010006464">
    <property type="protein sequence ID" value="MCE2055738.1"/>
    <property type="molecule type" value="Genomic_DNA"/>
</dbReference>
<feature type="non-terminal residue" evidence="1">
    <location>
        <position position="123"/>
    </location>
</feature>
<proteinExistence type="predicted"/>
<reference evidence="1 2" key="1">
    <citation type="journal article" date="2021" name="BMC Genomics">
        <title>Datura genome reveals duplications of psychoactive alkaloid biosynthetic genes and high mutation rate following tissue culture.</title>
        <authorList>
            <person name="Rajewski A."/>
            <person name="Carter-House D."/>
            <person name="Stajich J."/>
            <person name="Litt A."/>
        </authorList>
    </citation>
    <scope>NUCLEOTIDE SEQUENCE [LARGE SCALE GENOMIC DNA]</scope>
    <source>
        <strain evidence="1">AR-01</strain>
    </source>
</reference>
<accession>A0ABS8W2Y1</accession>
<dbReference type="Proteomes" id="UP000823775">
    <property type="component" value="Unassembled WGS sequence"/>
</dbReference>
<evidence type="ECO:0000313" key="1">
    <source>
        <dbReference type="EMBL" id="MCE2055738.1"/>
    </source>
</evidence>
<gene>
    <name evidence="1" type="ORF">HAX54_043317</name>
</gene>
<evidence type="ECO:0000313" key="2">
    <source>
        <dbReference type="Proteomes" id="UP000823775"/>
    </source>
</evidence>